<evidence type="ECO:0000256" key="11">
    <source>
        <dbReference type="SAM" id="SignalP"/>
    </source>
</evidence>
<accession>A0A088BZ10</accession>
<dbReference type="GO" id="GO:0005576">
    <property type="term" value="C:extracellular region"/>
    <property type="evidence" value="ECO:0007669"/>
    <property type="project" value="UniProtKB-SubCell"/>
</dbReference>
<evidence type="ECO:0000256" key="8">
    <source>
        <dbReference type="ARBA" id="ARBA00023295"/>
    </source>
</evidence>
<name>A0A088BZ10_DIAVI</name>
<evidence type="ECO:0000256" key="10">
    <source>
        <dbReference type="RuleBase" id="RU361169"/>
    </source>
</evidence>
<sequence>MSSNKLIYSLLFVVISAAAKSLNEDCCTITEYSQVPDVVETCKNIVISNLRVPANKTLNLNLQDGSELTFEGRTYFDYFEWKGPLVNITGDDLIVRGAPGHVLDGQGELYWDHLGGKGIKKPKFIRLQGNNSRYENIYLKNCPVHCASVAVSNSIIDGWLIDVSEGDKNNFTGHNTDGFDLSSTNLILQNSIVKNQDDCVVVNVGANILVRNMACYGGHGLSISAGFSKDDFTKNSVYNVIFEDSLVHRSPNGIHVKTHADSGPGIIQNVIYRNIRFEDINNFALNIQQDYVNGEATGIPGTNIPIVGLSLDNISGWMNSFNESPTSEALILCGDGACDKWEFHNIDITGAQNNSICTFQPEGYSC</sequence>
<keyword evidence="14" id="KW-1185">Reference proteome</keyword>
<dbReference type="InterPro" id="IPR050434">
    <property type="entry name" value="Glycosyl_hydrlase_28"/>
</dbReference>
<keyword evidence="6 10" id="KW-0378">Hydrolase</keyword>
<dbReference type="PANTHER" id="PTHR31884">
    <property type="entry name" value="POLYGALACTURONASE"/>
    <property type="match status" value="1"/>
</dbReference>
<keyword evidence="8 10" id="KW-0326">Glycosidase</keyword>
<organism evidence="12">
    <name type="scientific">Diabrotica virgifera virgifera</name>
    <name type="common">western corn rootworm</name>
    <dbReference type="NCBI Taxonomy" id="50390"/>
    <lineage>
        <taxon>Eukaryota</taxon>
        <taxon>Metazoa</taxon>
        <taxon>Ecdysozoa</taxon>
        <taxon>Arthropoda</taxon>
        <taxon>Hexapoda</taxon>
        <taxon>Insecta</taxon>
        <taxon>Pterygota</taxon>
        <taxon>Neoptera</taxon>
        <taxon>Endopterygota</taxon>
        <taxon>Coleoptera</taxon>
        <taxon>Polyphaga</taxon>
        <taxon>Cucujiformia</taxon>
        <taxon>Chrysomeloidea</taxon>
        <taxon>Chrysomelidae</taxon>
        <taxon>Galerucinae</taxon>
        <taxon>Diabroticina</taxon>
        <taxon>Diabroticites</taxon>
        <taxon>Diabrotica</taxon>
    </lineage>
</organism>
<evidence type="ECO:0000313" key="12">
    <source>
        <dbReference type="EMBL" id="AHJ09928.1"/>
    </source>
</evidence>
<proteinExistence type="evidence at transcript level"/>
<dbReference type="Gene3D" id="2.160.20.10">
    <property type="entry name" value="Single-stranded right-handed beta-helix, Pectin lyase-like"/>
    <property type="match status" value="1"/>
</dbReference>
<dbReference type="EMBL" id="KF724630">
    <property type="protein sequence ID" value="AHJ09928.1"/>
    <property type="molecule type" value="mRNA"/>
</dbReference>
<gene>
    <name evidence="12" type="primary">gh28-2</name>
</gene>
<feature type="chain" id="PRO_5001836418" evidence="11">
    <location>
        <begin position="22"/>
        <end position="366"/>
    </location>
</feature>
<evidence type="ECO:0000256" key="9">
    <source>
        <dbReference type="ARBA" id="ARBA00023316"/>
    </source>
</evidence>
<comment type="subcellular location">
    <subcellularLocation>
        <location evidence="1">Secreted</location>
    </subcellularLocation>
</comment>
<dbReference type="GO" id="GO:0071555">
    <property type="term" value="P:cell wall organization"/>
    <property type="evidence" value="ECO:0007669"/>
    <property type="project" value="UniProtKB-KW"/>
</dbReference>
<dbReference type="InterPro" id="IPR011050">
    <property type="entry name" value="Pectin_lyase_fold/virulence"/>
</dbReference>
<reference evidence="13" key="2">
    <citation type="submission" date="2025-05" db="UniProtKB">
        <authorList>
            <consortium name="EnsemblMetazoa"/>
        </authorList>
    </citation>
    <scope>IDENTIFICATION</scope>
</reference>
<keyword evidence="5" id="KW-0677">Repeat</keyword>
<evidence type="ECO:0000256" key="5">
    <source>
        <dbReference type="ARBA" id="ARBA00022737"/>
    </source>
</evidence>
<dbReference type="GO" id="GO:0045490">
    <property type="term" value="P:pectin catabolic process"/>
    <property type="evidence" value="ECO:0007669"/>
    <property type="project" value="TreeGrafter"/>
</dbReference>
<dbReference type="GO" id="GO:0004650">
    <property type="term" value="F:polygalacturonase activity"/>
    <property type="evidence" value="ECO:0007669"/>
    <property type="project" value="InterPro"/>
</dbReference>
<dbReference type="EnsemblMetazoa" id="XM_050650867.1">
    <property type="protein sequence ID" value="XP_050506824.1"/>
    <property type="gene ID" value="LOC114334884"/>
</dbReference>
<evidence type="ECO:0000256" key="6">
    <source>
        <dbReference type="ARBA" id="ARBA00022801"/>
    </source>
</evidence>
<keyword evidence="4 11" id="KW-0732">Signal</keyword>
<dbReference type="PANTHER" id="PTHR31884:SF9">
    <property type="entry name" value="ENDOPOLYGALACTURONASE D-RELATED"/>
    <property type="match status" value="1"/>
</dbReference>
<dbReference type="SUPFAM" id="SSF51126">
    <property type="entry name" value="Pectin lyase-like"/>
    <property type="match status" value="1"/>
</dbReference>
<dbReference type="AlphaFoldDB" id="A0A088BZ10"/>
<evidence type="ECO:0000313" key="13">
    <source>
        <dbReference type="EnsemblMetazoa" id="XP_050506824.1"/>
    </source>
</evidence>
<keyword evidence="3" id="KW-0964">Secreted</keyword>
<evidence type="ECO:0000256" key="7">
    <source>
        <dbReference type="ARBA" id="ARBA00023180"/>
    </source>
</evidence>
<keyword evidence="9" id="KW-0961">Cell wall biogenesis/degradation</keyword>
<evidence type="ECO:0000256" key="1">
    <source>
        <dbReference type="ARBA" id="ARBA00004613"/>
    </source>
</evidence>
<dbReference type="Pfam" id="PF00295">
    <property type="entry name" value="Glyco_hydro_28"/>
    <property type="match status" value="1"/>
</dbReference>
<dbReference type="InterPro" id="IPR012334">
    <property type="entry name" value="Pectin_lyas_fold"/>
</dbReference>
<reference evidence="12" key="1">
    <citation type="journal article" date="2014" name="Insect Biochem. Mol. Biol.">
        <title>Horizontal gene transfer and functional diversification of plant cell wall degrading polygalacturonases: Key events in the evolution of herbivory in beetles.</title>
        <authorList>
            <person name="Kirsch R."/>
            <person name="Gramzow L."/>
            <person name="Theissen G."/>
            <person name="Siegfried B.D."/>
            <person name="Ffrench-Constant R.H."/>
            <person name="Heckel D.G."/>
            <person name="Pauchet Y."/>
        </authorList>
    </citation>
    <scope>NUCLEOTIDE SEQUENCE</scope>
    <source>
        <tissue evidence="12">Midgut</tissue>
    </source>
</reference>
<dbReference type="InterPro" id="IPR000743">
    <property type="entry name" value="Glyco_hydro_28"/>
</dbReference>
<keyword evidence="7" id="KW-0325">Glycoprotein</keyword>
<evidence type="ECO:0000256" key="2">
    <source>
        <dbReference type="ARBA" id="ARBA00008834"/>
    </source>
</evidence>
<evidence type="ECO:0000313" key="14">
    <source>
        <dbReference type="Proteomes" id="UP001652700"/>
    </source>
</evidence>
<comment type="similarity">
    <text evidence="2 10">Belongs to the glycosyl hydrolase 28 family.</text>
</comment>
<evidence type="ECO:0000256" key="4">
    <source>
        <dbReference type="ARBA" id="ARBA00022729"/>
    </source>
</evidence>
<evidence type="ECO:0000256" key="3">
    <source>
        <dbReference type="ARBA" id="ARBA00022525"/>
    </source>
</evidence>
<dbReference type="Proteomes" id="UP001652700">
    <property type="component" value="Unplaced"/>
</dbReference>
<protein>
    <submittedName>
        <fullName evidence="12">Glycoside hydrolase family 28</fullName>
    </submittedName>
</protein>
<feature type="signal peptide" evidence="11">
    <location>
        <begin position="1"/>
        <end position="21"/>
    </location>
</feature>